<organism evidence="2 3">
    <name type="scientific">Fertoeibacter niger</name>
    <dbReference type="NCBI Taxonomy" id="2656921"/>
    <lineage>
        <taxon>Bacteria</taxon>
        <taxon>Pseudomonadati</taxon>
        <taxon>Pseudomonadota</taxon>
        <taxon>Alphaproteobacteria</taxon>
        <taxon>Rhodobacterales</taxon>
        <taxon>Paracoccaceae</taxon>
        <taxon>Fertoeibacter</taxon>
    </lineage>
</organism>
<sequence>MNRRQLIRSAAVLSLATLPALAMAAAEPVPLMVQMWQQMKATLPPGYRMGLIGYSRADLGDLYCGWAKADDGYPGPDLVFTADAMRWEVWA</sequence>
<feature type="signal peptide" evidence="1">
    <location>
        <begin position="1"/>
        <end position="24"/>
    </location>
</feature>
<feature type="chain" id="PRO_5036479741" evidence="1">
    <location>
        <begin position="25"/>
        <end position="91"/>
    </location>
</feature>
<gene>
    <name evidence="2" type="ORF">GEU84_004545</name>
</gene>
<proteinExistence type="predicted"/>
<reference evidence="2" key="1">
    <citation type="submission" date="2020-05" db="EMBL/GenBank/DDBJ databases">
        <title>Fertoebacter nigrum gen. nov., sp. nov., a new member of the family Rhodobacteraceae.</title>
        <authorList>
            <person name="Szuroczki S."/>
            <person name="Abbaszade G."/>
            <person name="Buni D."/>
            <person name="Schumann P."/>
            <person name="Toth E."/>
        </authorList>
    </citation>
    <scope>NUCLEOTIDE SEQUENCE</scope>
    <source>
        <strain evidence="2">RG-N-1a</strain>
    </source>
</reference>
<comment type="caution">
    <text evidence="2">The sequence shown here is derived from an EMBL/GenBank/DDBJ whole genome shotgun (WGS) entry which is preliminary data.</text>
</comment>
<evidence type="ECO:0000313" key="3">
    <source>
        <dbReference type="Proteomes" id="UP000484076"/>
    </source>
</evidence>
<dbReference type="RefSeq" id="WP_152824293.1">
    <property type="nucleotide sequence ID" value="NZ_WHUT02000002.1"/>
</dbReference>
<evidence type="ECO:0000313" key="2">
    <source>
        <dbReference type="EMBL" id="NUB43645.1"/>
    </source>
</evidence>
<name>A0A8X8GYQ4_9RHOB</name>
<keyword evidence="1" id="KW-0732">Signal</keyword>
<dbReference type="EMBL" id="WHUT02000002">
    <property type="protein sequence ID" value="NUB43645.1"/>
    <property type="molecule type" value="Genomic_DNA"/>
</dbReference>
<keyword evidence="3" id="KW-1185">Reference proteome</keyword>
<protein>
    <submittedName>
        <fullName evidence="2">Uncharacterized protein</fullName>
    </submittedName>
</protein>
<dbReference type="Proteomes" id="UP000484076">
    <property type="component" value="Unassembled WGS sequence"/>
</dbReference>
<dbReference type="AlphaFoldDB" id="A0A8X8GYQ4"/>
<accession>A0A8X8GYQ4</accession>
<evidence type="ECO:0000256" key="1">
    <source>
        <dbReference type="SAM" id="SignalP"/>
    </source>
</evidence>